<sequence>MNSAFLLGLLLVLVLGAGALWRRRSSPSDAPAAGAPPGAGDHLASPPPVPDADDGVQSTLICEPVPTALSGFRLLHADELSEERRAAITAVFRNIPRPSRLMQHLAAVDLLSEASAARLVELIAAEPVIAGKLLSAVNSPLYGLQTPVVSVAQAVTFLGLTQVRAICLRYALMQSFAQEAPERQAMLDRVWQSSALACELAHALTHTLSIRDPGAVGSAVLLSFLGRLAVTATTPTRLLAAMDQPDHLARTRAEQDLLGVGSGEVGRLLMRDWDLPEPIIASACDAADCLVLPASSTDPGRAETLALTYLCARLGERLASGALPSLQAFELLSESSADFFHLRQGLSPARLTRWTAALRAPALSARLSRLQDASFRGY</sequence>
<proteinExistence type="predicted"/>
<feature type="region of interest" description="Disordered" evidence="1">
    <location>
        <begin position="26"/>
        <end position="57"/>
    </location>
</feature>
<dbReference type="Pfam" id="PF08668">
    <property type="entry name" value="HDOD"/>
    <property type="match status" value="1"/>
</dbReference>
<keyword evidence="4" id="KW-1185">Reference proteome</keyword>
<dbReference type="EMBL" id="VZPB01000008">
    <property type="protein sequence ID" value="KAB0584084.1"/>
    <property type="molecule type" value="Genomic_DNA"/>
</dbReference>
<accession>A0A643FIE2</accession>
<dbReference type="OrthoDB" id="8907828at2"/>
<organism evidence="3 4">
    <name type="scientific">Ideonella dechloratans</name>
    <dbReference type="NCBI Taxonomy" id="36863"/>
    <lineage>
        <taxon>Bacteria</taxon>
        <taxon>Pseudomonadati</taxon>
        <taxon>Pseudomonadota</taxon>
        <taxon>Betaproteobacteria</taxon>
        <taxon>Burkholderiales</taxon>
        <taxon>Sphaerotilaceae</taxon>
        <taxon>Ideonella</taxon>
    </lineage>
</organism>
<dbReference type="PANTHER" id="PTHR33525">
    <property type="match status" value="1"/>
</dbReference>
<dbReference type="Proteomes" id="UP000430120">
    <property type="component" value="Unassembled WGS sequence"/>
</dbReference>
<dbReference type="SUPFAM" id="SSF109604">
    <property type="entry name" value="HD-domain/PDEase-like"/>
    <property type="match status" value="1"/>
</dbReference>
<dbReference type="RefSeq" id="WP_151123111.1">
    <property type="nucleotide sequence ID" value="NZ_CP088081.1"/>
</dbReference>
<evidence type="ECO:0000313" key="3">
    <source>
        <dbReference type="EMBL" id="KAB0584084.1"/>
    </source>
</evidence>
<feature type="compositionally biased region" description="Low complexity" evidence="1">
    <location>
        <begin position="27"/>
        <end position="41"/>
    </location>
</feature>
<dbReference type="InterPro" id="IPR013976">
    <property type="entry name" value="HDOD"/>
</dbReference>
<dbReference type="InterPro" id="IPR052340">
    <property type="entry name" value="RNase_Y/CdgJ"/>
</dbReference>
<dbReference type="PROSITE" id="PS51833">
    <property type="entry name" value="HDOD"/>
    <property type="match status" value="1"/>
</dbReference>
<evidence type="ECO:0000256" key="1">
    <source>
        <dbReference type="SAM" id="MobiDB-lite"/>
    </source>
</evidence>
<evidence type="ECO:0000313" key="4">
    <source>
        <dbReference type="Proteomes" id="UP000430120"/>
    </source>
</evidence>
<comment type="caution">
    <text evidence="3">The sequence shown here is derived from an EMBL/GenBank/DDBJ whole genome shotgun (WGS) entry which is preliminary data.</text>
</comment>
<dbReference type="Gene3D" id="1.10.3210.10">
    <property type="entry name" value="Hypothetical protein af1432"/>
    <property type="match status" value="1"/>
</dbReference>
<feature type="domain" description="HDOD" evidence="2">
    <location>
        <begin position="95"/>
        <end position="289"/>
    </location>
</feature>
<evidence type="ECO:0000259" key="2">
    <source>
        <dbReference type="PROSITE" id="PS51833"/>
    </source>
</evidence>
<gene>
    <name evidence="3" type="ORF">F7Q92_05100</name>
</gene>
<dbReference type="PANTHER" id="PTHR33525:SF4">
    <property type="entry name" value="CYCLIC DI-GMP PHOSPHODIESTERASE CDGJ"/>
    <property type="match status" value="1"/>
</dbReference>
<dbReference type="AlphaFoldDB" id="A0A643FIE2"/>
<reference evidence="3 4" key="1">
    <citation type="submission" date="2019-09" db="EMBL/GenBank/DDBJ databases">
        <title>Draft genome sequences of 48 bacterial type strains from the CCUG.</title>
        <authorList>
            <person name="Tunovic T."/>
            <person name="Pineiro-Iglesias B."/>
            <person name="Unosson C."/>
            <person name="Inganas E."/>
            <person name="Ohlen M."/>
            <person name="Cardew S."/>
            <person name="Jensie-Markopoulos S."/>
            <person name="Salva-Serra F."/>
            <person name="Jaen-Luchoro D."/>
            <person name="Karlsson R."/>
            <person name="Svensson-Stadler L."/>
            <person name="Chun J."/>
            <person name="Moore E."/>
        </authorList>
    </citation>
    <scope>NUCLEOTIDE SEQUENCE [LARGE SCALE GENOMIC DNA]</scope>
    <source>
        <strain evidence="3 4">CCUG 30977</strain>
    </source>
</reference>
<name>A0A643FIE2_IDEDE</name>
<protein>
    <submittedName>
        <fullName evidence="3">HDOD domain-containing protein</fullName>
    </submittedName>
</protein>